<feature type="coiled-coil region" evidence="7">
    <location>
        <begin position="7"/>
        <end position="164"/>
    </location>
</feature>
<keyword evidence="3" id="KW-0597">Phosphoprotein</keyword>
<dbReference type="InterPro" id="IPR036890">
    <property type="entry name" value="HATPase_C_sf"/>
</dbReference>
<evidence type="ECO:0000256" key="3">
    <source>
        <dbReference type="ARBA" id="ARBA00022553"/>
    </source>
</evidence>
<keyword evidence="4" id="KW-0808">Transferase</keyword>
<evidence type="ECO:0000313" key="10">
    <source>
        <dbReference type="Proteomes" id="UP000280368"/>
    </source>
</evidence>
<dbReference type="PROSITE" id="PS50109">
    <property type="entry name" value="HIS_KIN"/>
    <property type="match status" value="1"/>
</dbReference>
<feature type="domain" description="Histidine kinase" evidence="8">
    <location>
        <begin position="250"/>
        <end position="468"/>
    </location>
</feature>
<organism evidence="9 10">
    <name type="scientific">Flavobacterium weaverense</name>
    <dbReference type="NCBI Taxonomy" id="271156"/>
    <lineage>
        <taxon>Bacteria</taxon>
        <taxon>Pseudomonadati</taxon>
        <taxon>Bacteroidota</taxon>
        <taxon>Flavobacteriia</taxon>
        <taxon>Flavobacteriales</taxon>
        <taxon>Flavobacteriaceae</taxon>
        <taxon>Flavobacterium</taxon>
    </lineage>
</organism>
<dbReference type="PRINTS" id="PR00344">
    <property type="entry name" value="BCTRLSENSOR"/>
</dbReference>
<protein>
    <recommendedName>
        <fullName evidence="2">histidine kinase</fullName>
        <ecNumber evidence="2">2.7.13.3</ecNumber>
    </recommendedName>
</protein>
<dbReference type="InterPro" id="IPR005467">
    <property type="entry name" value="His_kinase_dom"/>
</dbReference>
<evidence type="ECO:0000256" key="1">
    <source>
        <dbReference type="ARBA" id="ARBA00000085"/>
    </source>
</evidence>
<keyword evidence="7" id="KW-0175">Coiled coil</keyword>
<dbReference type="Gene3D" id="1.10.287.130">
    <property type="match status" value="1"/>
</dbReference>
<dbReference type="InterPro" id="IPR004358">
    <property type="entry name" value="Sig_transdc_His_kin-like_C"/>
</dbReference>
<proteinExistence type="predicted"/>
<keyword evidence="6" id="KW-0902">Two-component regulatory system</keyword>
<keyword evidence="10" id="KW-1185">Reference proteome</keyword>
<dbReference type="AlphaFoldDB" id="A0A3L9ZMW3"/>
<evidence type="ECO:0000256" key="5">
    <source>
        <dbReference type="ARBA" id="ARBA00022777"/>
    </source>
</evidence>
<comment type="caution">
    <text evidence="9">The sequence shown here is derived from an EMBL/GenBank/DDBJ whole genome shotgun (WGS) entry which is preliminary data.</text>
</comment>
<evidence type="ECO:0000256" key="4">
    <source>
        <dbReference type="ARBA" id="ARBA00022679"/>
    </source>
</evidence>
<dbReference type="EC" id="2.7.13.3" evidence="2"/>
<accession>A0A3L9ZMW3</accession>
<dbReference type="InterPro" id="IPR003661">
    <property type="entry name" value="HisK_dim/P_dom"/>
</dbReference>
<dbReference type="CDD" id="cd00082">
    <property type="entry name" value="HisKA"/>
    <property type="match status" value="1"/>
</dbReference>
<evidence type="ECO:0000313" key="9">
    <source>
        <dbReference type="EMBL" id="RMA71668.1"/>
    </source>
</evidence>
<comment type="catalytic activity">
    <reaction evidence="1">
        <text>ATP + protein L-histidine = ADP + protein N-phospho-L-histidine.</text>
        <dbReference type="EC" id="2.7.13.3"/>
    </reaction>
</comment>
<reference evidence="9 10" key="1">
    <citation type="submission" date="2018-10" db="EMBL/GenBank/DDBJ databases">
        <title>Genomic Encyclopedia of Archaeal and Bacterial Type Strains, Phase II (KMG-II): from individual species to whole genera.</title>
        <authorList>
            <person name="Goeker M."/>
        </authorList>
    </citation>
    <scope>NUCLEOTIDE SEQUENCE [LARGE SCALE GENOMIC DNA]</scope>
    <source>
        <strain evidence="9 10">DSM 19727</strain>
    </source>
</reference>
<sequence length="470" mass="53369">MSEKATYEELENKITNLEKENKILNLNFSIQNLENEKSLAELKVATIKIVHQNLEKEKRAAELKIANIELAHQSREKKKRAAELAIANIELEFQSEEKEKRAAELKIASIELEYQSKEKEKRADELRIANIELRYQVEEKKKRATELRTVKKELKYQNQEKQEREAALIIANIELVFQNEEKARRASEFMVSKIKLAQQSEENEKLEQELTIATLAVSLQSELIVAKEKAEANEIQLRELNATKDKMFSIIAHDLRGPLNNILGFSELLIENESNYKGEEINDFLKIISASAKNTIILLDNLLNWAKLQIGQINFSPIKMVLSNVVQEIFELSDFSVKDKNIVLKYVEPEVIEFFGDFNILKVVLRNLISNAVKFTNDSGEIIVYAVMCGNFIEISVSDNGIGMPAQRVETLFHIETIKTTLGTAGEKGAGLGLILCKDFVEKLGGKIWASSELGVGSNFKFTLPIIRAQ</sequence>
<dbReference type="Pfam" id="PF02518">
    <property type="entry name" value="HATPase_c"/>
    <property type="match status" value="1"/>
</dbReference>
<dbReference type="InterPro" id="IPR050736">
    <property type="entry name" value="Sensor_HK_Regulatory"/>
</dbReference>
<feature type="coiled-coil region" evidence="7">
    <location>
        <begin position="189"/>
        <end position="243"/>
    </location>
</feature>
<dbReference type="PANTHER" id="PTHR43711:SF26">
    <property type="entry name" value="SENSOR HISTIDINE KINASE RCSC"/>
    <property type="match status" value="1"/>
</dbReference>
<name>A0A3L9ZMW3_9FLAO</name>
<dbReference type="PANTHER" id="PTHR43711">
    <property type="entry name" value="TWO-COMPONENT HISTIDINE KINASE"/>
    <property type="match status" value="1"/>
</dbReference>
<dbReference type="EMBL" id="REFH01000014">
    <property type="protein sequence ID" value="RMA71668.1"/>
    <property type="molecule type" value="Genomic_DNA"/>
</dbReference>
<dbReference type="SUPFAM" id="SSF47384">
    <property type="entry name" value="Homodimeric domain of signal transducing histidine kinase"/>
    <property type="match status" value="1"/>
</dbReference>
<evidence type="ECO:0000256" key="2">
    <source>
        <dbReference type="ARBA" id="ARBA00012438"/>
    </source>
</evidence>
<gene>
    <name evidence="9" type="ORF">BC961_3058</name>
</gene>
<keyword evidence="5 9" id="KW-0418">Kinase</keyword>
<dbReference type="Gene3D" id="3.30.565.10">
    <property type="entry name" value="Histidine kinase-like ATPase, C-terminal domain"/>
    <property type="match status" value="1"/>
</dbReference>
<dbReference type="SMART" id="SM00387">
    <property type="entry name" value="HATPase_c"/>
    <property type="match status" value="1"/>
</dbReference>
<evidence type="ECO:0000256" key="6">
    <source>
        <dbReference type="ARBA" id="ARBA00023012"/>
    </source>
</evidence>
<dbReference type="Pfam" id="PF00512">
    <property type="entry name" value="HisKA"/>
    <property type="match status" value="1"/>
</dbReference>
<dbReference type="InterPro" id="IPR036097">
    <property type="entry name" value="HisK_dim/P_sf"/>
</dbReference>
<dbReference type="SMART" id="SM00388">
    <property type="entry name" value="HisKA"/>
    <property type="match status" value="1"/>
</dbReference>
<evidence type="ECO:0000259" key="8">
    <source>
        <dbReference type="PROSITE" id="PS50109"/>
    </source>
</evidence>
<dbReference type="Proteomes" id="UP000280368">
    <property type="component" value="Unassembled WGS sequence"/>
</dbReference>
<dbReference type="SUPFAM" id="SSF55874">
    <property type="entry name" value="ATPase domain of HSP90 chaperone/DNA topoisomerase II/histidine kinase"/>
    <property type="match status" value="1"/>
</dbReference>
<evidence type="ECO:0000256" key="7">
    <source>
        <dbReference type="SAM" id="Coils"/>
    </source>
</evidence>
<dbReference type="InterPro" id="IPR003594">
    <property type="entry name" value="HATPase_dom"/>
</dbReference>
<dbReference type="GO" id="GO:0000155">
    <property type="term" value="F:phosphorelay sensor kinase activity"/>
    <property type="evidence" value="ECO:0007669"/>
    <property type="project" value="InterPro"/>
</dbReference>